<proteinExistence type="predicted"/>
<accession>A0A0G4I0D3</accession>
<dbReference type="AlphaFoldDB" id="A0A0G4I0D3"/>
<organism evidence="1">
    <name type="scientific">Chromera velia CCMP2878</name>
    <dbReference type="NCBI Taxonomy" id="1169474"/>
    <lineage>
        <taxon>Eukaryota</taxon>
        <taxon>Sar</taxon>
        <taxon>Alveolata</taxon>
        <taxon>Colpodellida</taxon>
        <taxon>Chromeraceae</taxon>
        <taxon>Chromera</taxon>
    </lineage>
</organism>
<sequence length="88" mass="9637">MGIEGDAETCMLFGKGVKGRSKTLRLKFRKFGLPDVDGGISDAQVKTVWDAAQAVKEQWRKDLLAANGRLSTLPEETDAQRHRAVAPP</sequence>
<reference evidence="1" key="1">
    <citation type="submission" date="2014-11" db="EMBL/GenBank/DDBJ databases">
        <authorList>
            <person name="Otto D Thomas"/>
            <person name="Naeem Raeece"/>
        </authorList>
    </citation>
    <scope>NUCLEOTIDE SEQUENCE</scope>
</reference>
<dbReference type="EMBL" id="CDMZ01004627">
    <property type="protein sequence ID" value="CEM50311.1"/>
    <property type="molecule type" value="Genomic_DNA"/>
</dbReference>
<gene>
    <name evidence="1" type="ORF">Cvel_9922</name>
</gene>
<dbReference type="VEuPathDB" id="CryptoDB:Cvel_9922"/>
<name>A0A0G4I0D3_9ALVE</name>
<evidence type="ECO:0000313" key="1">
    <source>
        <dbReference type="EMBL" id="CEM50311.1"/>
    </source>
</evidence>
<protein>
    <submittedName>
        <fullName evidence="1">Uncharacterized protein</fullName>
    </submittedName>
</protein>